<organism evidence="1 2">
    <name type="scientific">Handroanthus impetiginosus</name>
    <dbReference type="NCBI Taxonomy" id="429701"/>
    <lineage>
        <taxon>Eukaryota</taxon>
        <taxon>Viridiplantae</taxon>
        <taxon>Streptophyta</taxon>
        <taxon>Embryophyta</taxon>
        <taxon>Tracheophyta</taxon>
        <taxon>Spermatophyta</taxon>
        <taxon>Magnoliopsida</taxon>
        <taxon>eudicotyledons</taxon>
        <taxon>Gunneridae</taxon>
        <taxon>Pentapetalae</taxon>
        <taxon>asterids</taxon>
        <taxon>lamiids</taxon>
        <taxon>Lamiales</taxon>
        <taxon>Bignoniaceae</taxon>
        <taxon>Crescentiina</taxon>
        <taxon>Tabebuia alliance</taxon>
        <taxon>Handroanthus</taxon>
    </lineage>
</organism>
<accession>A0A2G9HBX6</accession>
<name>A0A2G9HBX6_9LAMI</name>
<comment type="caution">
    <text evidence="1">The sequence shown here is derived from an EMBL/GenBank/DDBJ whole genome shotgun (WGS) entry which is preliminary data.</text>
</comment>
<reference evidence="2" key="1">
    <citation type="journal article" date="2018" name="Gigascience">
        <title>Genome assembly of the Pink Ipe (Handroanthus impetiginosus, Bignoniaceae), a highly valued, ecologically keystone Neotropical timber forest tree.</title>
        <authorList>
            <person name="Silva-Junior O.B."/>
            <person name="Grattapaglia D."/>
            <person name="Novaes E."/>
            <person name="Collevatti R.G."/>
        </authorList>
    </citation>
    <scope>NUCLEOTIDE SEQUENCE [LARGE SCALE GENOMIC DNA]</scope>
    <source>
        <strain evidence="2">cv. UFG-1</strain>
    </source>
</reference>
<dbReference type="EMBL" id="NKXS01002161">
    <property type="protein sequence ID" value="PIN15047.1"/>
    <property type="molecule type" value="Genomic_DNA"/>
</dbReference>
<evidence type="ECO:0000313" key="1">
    <source>
        <dbReference type="EMBL" id="PIN15047.1"/>
    </source>
</evidence>
<sequence>MVKKMSGGVVEVAPPAVVFPRKPSHPPKLETIREDAAEEREEECVFNDLNFDLNLLFQHCTRFLSGLPRKLVRGKNGIILGLVVLLQCSLQKLLP</sequence>
<protein>
    <submittedName>
        <fullName evidence="1">Uncharacterized protein</fullName>
    </submittedName>
</protein>
<dbReference type="AlphaFoldDB" id="A0A2G9HBX6"/>
<dbReference type="Proteomes" id="UP000231279">
    <property type="component" value="Unassembled WGS sequence"/>
</dbReference>
<gene>
    <name evidence="1" type="ORF">CDL12_12310</name>
</gene>
<keyword evidence="2" id="KW-1185">Reference proteome</keyword>
<evidence type="ECO:0000313" key="2">
    <source>
        <dbReference type="Proteomes" id="UP000231279"/>
    </source>
</evidence>
<proteinExistence type="predicted"/>